<dbReference type="InterPro" id="IPR011989">
    <property type="entry name" value="ARM-like"/>
</dbReference>
<evidence type="ECO:0000256" key="1">
    <source>
        <dbReference type="ARBA" id="ARBA00022549"/>
    </source>
</evidence>
<proteinExistence type="predicted"/>
<dbReference type="SUPFAM" id="SSF48371">
    <property type="entry name" value="ARM repeat"/>
    <property type="match status" value="1"/>
</dbReference>
<dbReference type="EMBL" id="AF441790">
    <property type="protein sequence ID" value="AAM81184.1"/>
    <property type="molecule type" value="Genomic_DNA"/>
</dbReference>
<dbReference type="Pfam" id="PF13646">
    <property type="entry name" value="HEAT_2"/>
    <property type="match status" value="1"/>
</dbReference>
<reference evidence="3" key="1">
    <citation type="journal article" date="2008" name="Plasmid">
        <title>The complete sequence and functional analysis of pANL, the large plasmid of the unicellular freshwater cyanobacterium Synechococcus elongatus PCC 7942.</title>
        <authorList>
            <person name="Chen Y."/>
            <person name="Kay Holtman C."/>
            <person name="Magnuson R.D."/>
            <person name="Youderian P.A."/>
            <person name="Golden S.S."/>
        </authorList>
    </citation>
    <scope>NUCLEOTIDE SEQUENCE</scope>
    <source>
        <strain evidence="3">PCC 7942</strain>
        <plasmid evidence="3">pANL</plasmid>
    </source>
</reference>
<protein>
    <submittedName>
        <fullName evidence="3">ANL59</fullName>
    </submittedName>
</protein>
<dbReference type="AlphaFoldDB" id="Q8KUT2"/>
<geneLocation type="plasmid" evidence="3">
    <name>pANL</name>
</geneLocation>
<keyword evidence="2" id="KW-0605">Phycobilisome</keyword>
<dbReference type="GO" id="GO:0030089">
    <property type="term" value="C:phycobilisome"/>
    <property type="evidence" value="ECO:0007669"/>
    <property type="project" value="UniProtKB-KW"/>
</dbReference>
<sequence length="190" mass="21007">MPWGVRVMNQSVSILLQLLEMEPEIRGSVAHALYKRLAKDTEAAQSAELIARLKPLLADPDMEVRCWVAHTLKRIGTEAATDALYEMLHELSAEELEKSYFSRPTYSFLLDGLNQPLASAGEKLISVFLSEGDRFSDSVKAHAMGVLGEFLECYRITLPLPESLVSQAEHFAFSGDTEVVKGAVKLLAIV</sequence>
<keyword evidence="3" id="KW-0614">Plasmid</keyword>
<accession>Q8KUT2</accession>
<evidence type="ECO:0000256" key="2">
    <source>
        <dbReference type="ARBA" id="ARBA00022738"/>
    </source>
</evidence>
<evidence type="ECO:0000313" key="3">
    <source>
        <dbReference type="EMBL" id="AAM81184.1"/>
    </source>
</evidence>
<keyword evidence="1" id="KW-0042">Antenna complex</keyword>
<gene>
    <name evidence="3" type="ORF">anL59</name>
</gene>
<name>Q8KUT2_SYNE7</name>
<dbReference type="Gene3D" id="1.25.10.10">
    <property type="entry name" value="Leucine-rich Repeat Variant"/>
    <property type="match status" value="1"/>
</dbReference>
<dbReference type="InterPro" id="IPR016024">
    <property type="entry name" value="ARM-type_fold"/>
</dbReference>
<organism evidence="3">
    <name type="scientific">Synechococcus elongatus (strain ATCC 33912 / PCC 7942 / FACHB-805)</name>
    <name type="common">Anacystis nidulans R2</name>
    <dbReference type="NCBI Taxonomy" id="1140"/>
    <lineage>
        <taxon>Bacteria</taxon>
        <taxon>Bacillati</taxon>
        <taxon>Cyanobacteriota</taxon>
        <taxon>Cyanophyceae</taxon>
        <taxon>Synechococcales</taxon>
        <taxon>Synechococcaceae</taxon>
        <taxon>Synechococcus</taxon>
    </lineage>
</organism>